<name>A0A6J5SZH4_9CAUD</name>
<protein>
    <submittedName>
        <fullName evidence="2">Uncharacterized protein</fullName>
    </submittedName>
</protein>
<dbReference type="EMBL" id="LR796776">
    <property type="protein sequence ID" value="CAB4165629.1"/>
    <property type="molecule type" value="Genomic_DNA"/>
</dbReference>
<organism evidence="2">
    <name type="scientific">uncultured Caudovirales phage</name>
    <dbReference type="NCBI Taxonomy" id="2100421"/>
    <lineage>
        <taxon>Viruses</taxon>
        <taxon>Duplodnaviria</taxon>
        <taxon>Heunggongvirae</taxon>
        <taxon>Uroviricota</taxon>
        <taxon>Caudoviricetes</taxon>
        <taxon>Peduoviridae</taxon>
        <taxon>Maltschvirus</taxon>
        <taxon>Maltschvirus maltsch</taxon>
    </lineage>
</organism>
<sequence>MAWNLEGKNVAGKYHGVSFEGVVLESRVRYGGQVSHTIELDHAIQMRWRSDPTTRVIANTCDIVVM</sequence>
<reference evidence="2" key="1">
    <citation type="submission" date="2020-05" db="EMBL/GenBank/DDBJ databases">
        <authorList>
            <person name="Chiriac C."/>
            <person name="Salcher M."/>
            <person name="Ghai R."/>
            <person name="Kavagutti S V."/>
        </authorList>
    </citation>
    <scope>NUCLEOTIDE SEQUENCE</scope>
</reference>
<evidence type="ECO:0000313" key="1">
    <source>
        <dbReference type="EMBL" id="CAB4165629.1"/>
    </source>
</evidence>
<accession>A0A6J5SZH4</accession>
<proteinExistence type="predicted"/>
<gene>
    <name evidence="2" type="ORF">UFOVP1638_78</name>
    <name evidence="1" type="ORF">UFOVP818_165</name>
</gene>
<dbReference type="EMBL" id="LR797502">
    <property type="protein sequence ID" value="CAB4220878.1"/>
    <property type="molecule type" value="Genomic_DNA"/>
</dbReference>
<evidence type="ECO:0000313" key="2">
    <source>
        <dbReference type="EMBL" id="CAB4220878.1"/>
    </source>
</evidence>